<gene>
    <name evidence="1" type="ORF">LOK49_LG10G02188</name>
</gene>
<name>A0ACC0GC17_9ERIC</name>
<reference evidence="1 2" key="1">
    <citation type="journal article" date="2022" name="Plant J.">
        <title>Chromosome-level genome of Camellia lanceoleosa provides a valuable resource for understanding genome evolution and self-incompatibility.</title>
        <authorList>
            <person name="Gong W."/>
            <person name="Xiao S."/>
            <person name="Wang L."/>
            <person name="Liao Z."/>
            <person name="Chang Y."/>
            <person name="Mo W."/>
            <person name="Hu G."/>
            <person name="Li W."/>
            <person name="Zhao G."/>
            <person name="Zhu H."/>
            <person name="Hu X."/>
            <person name="Ji K."/>
            <person name="Xiang X."/>
            <person name="Song Q."/>
            <person name="Yuan D."/>
            <person name="Jin S."/>
            <person name="Zhang L."/>
        </authorList>
    </citation>
    <scope>NUCLEOTIDE SEQUENCE [LARGE SCALE GENOMIC DNA]</scope>
    <source>
        <strain evidence="1">SQ_2022a</strain>
    </source>
</reference>
<evidence type="ECO:0000313" key="1">
    <source>
        <dbReference type="EMBL" id="KAI7998078.1"/>
    </source>
</evidence>
<comment type="caution">
    <text evidence="1">The sequence shown here is derived from an EMBL/GenBank/DDBJ whole genome shotgun (WGS) entry which is preliminary data.</text>
</comment>
<dbReference type="EMBL" id="CM045767">
    <property type="protein sequence ID" value="KAI7998078.1"/>
    <property type="molecule type" value="Genomic_DNA"/>
</dbReference>
<evidence type="ECO:0000313" key="2">
    <source>
        <dbReference type="Proteomes" id="UP001060215"/>
    </source>
</evidence>
<organism evidence="1 2">
    <name type="scientific">Camellia lanceoleosa</name>
    <dbReference type="NCBI Taxonomy" id="1840588"/>
    <lineage>
        <taxon>Eukaryota</taxon>
        <taxon>Viridiplantae</taxon>
        <taxon>Streptophyta</taxon>
        <taxon>Embryophyta</taxon>
        <taxon>Tracheophyta</taxon>
        <taxon>Spermatophyta</taxon>
        <taxon>Magnoliopsida</taxon>
        <taxon>eudicotyledons</taxon>
        <taxon>Gunneridae</taxon>
        <taxon>Pentapetalae</taxon>
        <taxon>asterids</taxon>
        <taxon>Ericales</taxon>
        <taxon>Theaceae</taxon>
        <taxon>Camellia</taxon>
    </lineage>
</organism>
<proteinExistence type="predicted"/>
<protein>
    <submittedName>
        <fullName evidence="1">UPF0481 protein</fullName>
    </submittedName>
</protein>
<dbReference type="Proteomes" id="UP001060215">
    <property type="component" value="Chromosome 10"/>
</dbReference>
<keyword evidence="2" id="KW-1185">Reference proteome</keyword>
<sequence length="823" mass="92089">MEESSTESTCSLESKIGLSVEENSTSKDETRNGKSYTRSGSAEADGNDNPCHQIDETCPELKYQVKTRTSNIPTELSDTAIRETILRLKKLKEKKEVAQRSIPCIYKIPDELHALKRSAYKPRVVSIGPIHSNNTRLNANKPIKLSYRDSLCSRIPGAETLELCRSAMKELEANVEKCYAEKVKLIRNNKKQILLAEMMLIDGCFILELLYKSYSIKEKLLKRSTEDPVFSSLMRLLAIRHDLLLLENQIPFFVLEKLFSLTVECIPDRPHNVSLTDYVLSFFGNNFSFGNDTLRKKVDTSDCYHILNLLHKCYLPNHDPWKGEKDEAESHKLGKKKFRFPSASDLDLAGVEFVAGTGEDMFNVKFIKPRGLLRWFRRAHFEIPTLSIYDGTEPLLRNLIAFEQCCPGVPRHMTSYGSFMDTLINSAEDVKLLENAEILHNYLGTSEEASDLFNNICKEVVVGRFYFEKTSVEKLRVTNLSSKGCIQVQCGKLVGTLTECHNLKLATAAIEPEECGRFIMDVDPPEVCDERRTVIETVDVGSIEPSFNCWQAGTKTFGNMKIEGGNDYDNKNTGTPTSKEKVAGKIASRGEVWPILFPDLLELSSTPDGEGVGQEQRGANDELLACKVRIAELESEISMKDVRIRDLEQRVEMLENRRQRHREFVCRLKYCGNLKDSLDDLEVHEVTQFVVNDGSNQRTPSNSLSGKVSASGNVTSGESAQQSACPAVQLDDVGITELQIADTETGIEDLTDDFAQWNAHTIVQGVEGSCSPLSAHPVSAGNKQWVADHHSQFVKPRVTAAGVRADLFDGSFVSVVDCPQQVP</sequence>
<accession>A0ACC0GC17</accession>